<organism evidence="1 2">
    <name type="scientific">Mycolicibacterium aromaticivorans JS19b1 = JCM 16368</name>
    <dbReference type="NCBI Taxonomy" id="1440774"/>
    <lineage>
        <taxon>Bacteria</taxon>
        <taxon>Bacillati</taxon>
        <taxon>Actinomycetota</taxon>
        <taxon>Actinomycetes</taxon>
        <taxon>Mycobacteriales</taxon>
        <taxon>Mycobacteriaceae</taxon>
        <taxon>Mycolicibacterium</taxon>
    </lineage>
</organism>
<sequence length="67" mass="7474">MERQILCRPAVGRVVAQMQLDQEDIGQSSLCVPRVAEQRAFARTKLASVGAISCCLVEQSHMDVTWR</sequence>
<accession>A0A064CRU3</accession>
<dbReference type="EMBL" id="JALN02000001">
    <property type="protein sequence ID" value="KDF02367.1"/>
    <property type="molecule type" value="Genomic_DNA"/>
</dbReference>
<keyword evidence="2" id="KW-1185">Reference proteome</keyword>
<evidence type="ECO:0000313" key="2">
    <source>
        <dbReference type="Proteomes" id="UP000022835"/>
    </source>
</evidence>
<protein>
    <submittedName>
        <fullName evidence="1">Uncharacterized protein</fullName>
    </submittedName>
</protein>
<evidence type="ECO:0000313" key="1">
    <source>
        <dbReference type="EMBL" id="KDF02367.1"/>
    </source>
</evidence>
<dbReference type="AlphaFoldDB" id="A0A064CRU3"/>
<comment type="caution">
    <text evidence="1">The sequence shown here is derived from an EMBL/GenBank/DDBJ whole genome shotgun (WGS) entry which is preliminary data.</text>
</comment>
<gene>
    <name evidence="1" type="ORF">Y900_026380</name>
</gene>
<dbReference type="STRING" id="1440774.Y900_026380"/>
<proteinExistence type="predicted"/>
<reference evidence="1" key="1">
    <citation type="submission" date="2014-05" db="EMBL/GenBank/DDBJ databases">
        <title>Genome sequence of Mycobacterium aromaticivorans strain JS19b1T (= DSM 45407T).</title>
        <authorList>
            <person name="Kwak Y."/>
            <person name="Park G.-S."/>
            <person name="Li Q.X."/>
            <person name="Lee S.-E."/>
            <person name="Shin J.-H."/>
        </authorList>
    </citation>
    <scope>NUCLEOTIDE SEQUENCE [LARGE SCALE GENOMIC DNA]</scope>
    <source>
        <strain evidence="1">JS19b1</strain>
    </source>
</reference>
<name>A0A064CRU3_9MYCO</name>
<dbReference type="Proteomes" id="UP000022835">
    <property type="component" value="Unassembled WGS sequence"/>
</dbReference>